<evidence type="ECO:0000256" key="6">
    <source>
        <dbReference type="ARBA" id="ARBA00048905"/>
    </source>
</evidence>
<proteinExistence type="predicted"/>
<dbReference type="InterPro" id="IPR029035">
    <property type="entry name" value="DHS-like_NAD/FAD-binding_dom"/>
</dbReference>
<comment type="catalytic activity">
    <reaction evidence="6">
        <text>N(6)-tetradecanoyl-L-lysyl-[protein] + NAD(+) + H2O = 2''-O-tetradecanoyl-ADP-D-ribose + nicotinamide + L-lysyl-[protein]</text>
        <dbReference type="Rhea" id="RHEA:70567"/>
        <dbReference type="Rhea" id="RHEA-COMP:9752"/>
        <dbReference type="Rhea" id="RHEA-COMP:15437"/>
        <dbReference type="ChEBI" id="CHEBI:15377"/>
        <dbReference type="ChEBI" id="CHEBI:17154"/>
        <dbReference type="ChEBI" id="CHEBI:29969"/>
        <dbReference type="ChEBI" id="CHEBI:57540"/>
        <dbReference type="ChEBI" id="CHEBI:141129"/>
        <dbReference type="ChEBI" id="CHEBI:189674"/>
    </reaction>
    <physiologicalReaction direction="left-to-right" evidence="6">
        <dbReference type="Rhea" id="RHEA:70568"/>
    </physiologicalReaction>
</comment>
<dbReference type="Gene3D" id="3.40.50.1220">
    <property type="entry name" value="TPP-binding domain"/>
    <property type="match status" value="1"/>
</dbReference>
<comment type="caution">
    <text evidence="10">The sequence shown here is derived from an EMBL/GenBank/DDBJ whole genome shotgun (WGS) entry which is preliminary data.</text>
</comment>
<reference evidence="10" key="1">
    <citation type="journal article" date="2023" name="G3 (Bethesda)">
        <title>Whole genome assembly and annotation of the endangered Caribbean coral Acropora cervicornis.</title>
        <authorList>
            <person name="Selwyn J.D."/>
            <person name="Vollmer S.V."/>
        </authorList>
    </citation>
    <scope>NUCLEOTIDE SEQUENCE</scope>
    <source>
        <strain evidence="10">K2</strain>
    </source>
</reference>
<dbReference type="InterPro" id="IPR050134">
    <property type="entry name" value="NAD-dep_sirtuin_deacylases"/>
</dbReference>
<name>A0AAD9V4M2_ACRCE</name>
<sequence length="243" mass="27065">MASKKDTSQDEESSEASGRKEEDESDGAVGYLQQVLDKLKLFTETASEKEAASVDETEKPEQLLEDVTFEGVANYIKNGKCSKIIVMTGAGISTAAGIPDFRSAGTGLYDNLEKYNLPNPQAVFEINFFKSNPNPFYTVAKELYPGKFLPTITHYFIRMLNDKGLLLRNYTQNIDTLERVAGLPGNALIEAHGSFHTARCLDCGKEYPHEWVKSMKNWLGFFHEIFADKVPYCPECNGIVKPG</sequence>
<keyword evidence="2 7" id="KW-0479">Metal-binding</keyword>
<dbReference type="GO" id="GO:0070403">
    <property type="term" value="F:NAD+ binding"/>
    <property type="evidence" value="ECO:0007669"/>
    <property type="project" value="InterPro"/>
</dbReference>
<gene>
    <name evidence="10" type="ORF">P5673_016215</name>
</gene>
<dbReference type="EMBL" id="JARQWQ010000034">
    <property type="protein sequence ID" value="KAK2561078.1"/>
    <property type="molecule type" value="Genomic_DNA"/>
</dbReference>
<evidence type="ECO:0000256" key="3">
    <source>
        <dbReference type="ARBA" id="ARBA00022833"/>
    </source>
</evidence>
<keyword evidence="11" id="KW-1185">Reference proteome</keyword>
<dbReference type="SUPFAM" id="SSF52467">
    <property type="entry name" value="DHS-like NAD/FAD-binding domain"/>
    <property type="match status" value="1"/>
</dbReference>
<dbReference type="Proteomes" id="UP001249851">
    <property type="component" value="Unassembled WGS sequence"/>
</dbReference>
<dbReference type="GO" id="GO:0005634">
    <property type="term" value="C:nucleus"/>
    <property type="evidence" value="ECO:0007669"/>
    <property type="project" value="TreeGrafter"/>
</dbReference>
<feature type="domain" description="Deacetylase sirtuin-type" evidence="9">
    <location>
        <begin position="57"/>
        <end position="243"/>
    </location>
</feature>
<comment type="catalytic activity">
    <reaction evidence="5">
        <text>N(6)-hexadecanoyl-L-lysyl-[protein] + NAD(+) + H2O = 2''-O-hexadecanoyl-ADP-D-ribose + nicotinamide + L-lysyl-[protein]</text>
        <dbReference type="Rhea" id="RHEA:70563"/>
        <dbReference type="Rhea" id="RHEA-COMP:9752"/>
        <dbReference type="Rhea" id="RHEA-COMP:14175"/>
        <dbReference type="ChEBI" id="CHEBI:15377"/>
        <dbReference type="ChEBI" id="CHEBI:17154"/>
        <dbReference type="ChEBI" id="CHEBI:29969"/>
        <dbReference type="ChEBI" id="CHEBI:57540"/>
        <dbReference type="ChEBI" id="CHEBI:138936"/>
        <dbReference type="ChEBI" id="CHEBI:189673"/>
    </reaction>
    <physiologicalReaction direction="left-to-right" evidence="5">
        <dbReference type="Rhea" id="RHEA:70564"/>
    </physiologicalReaction>
</comment>
<reference evidence="10" key="2">
    <citation type="journal article" date="2023" name="Science">
        <title>Genomic signatures of disease resistance in endangered staghorn corals.</title>
        <authorList>
            <person name="Vollmer S.V."/>
            <person name="Selwyn J.D."/>
            <person name="Despard B.A."/>
            <person name="Roesel C.L."/>
        </authorList>
    </citation>
    <scope>NUCLEOTIDE SEQUENCE</scope>
    <source>
        <strain evidence="10">K2</strain>
    </source>
</reference>
<dbReference type="PROSITE" id="PS50305">
    <property type="entry name" value="SIRTUIN"/>
    <property type="match status" value="1"/>
</dbReference>
<feature type="region of interest" description="Disordered" evidence="8">
    <location>
        <begin position="1"/>
        <end position="27"/>
    </location>
</feature>
<feature type="binding site" evidence="7">
    <location>
        <position position="200"/>
    </location>
    <ligand>
        <name>Zn(2+)</name>
        <dbReference type="ChEBI" id="CHEBI:29105"/>
    </ligand>
</feature>
<feature type="active site" description="Proton acceptor" evidence="7">
    <location>
        <position position="192"/>
    </location>
</feature>
<feature type="binding site" evidence="7">
    <location>
        <position position="203"/>
    </location>
    <ligand>
        <name>Zn(2+)</name>
        <dbReference type="ChEBI" id="CHEBI:29105"/>
    </ligand>
</feature>
<evidence type="ECO:0000259" key="9">
    <source>
        <dbReference type="PROSITE" id="PS50305"/>
    </source>
</evidence>
<evidence type="ECO:0000256" key="2">
    <source>
        <dbReference type="ARBA" id="ARBA00022723"/>
    </source>
</evidence>
<dbReference type="GO" id="GO:0017136">
    <property type="term" value="F:histone deacetylase activity, NAD-dependent"/>
    <property type="evidence" value="ECO:0007669"/>
    <property type="project" value="TreeGrafter"/>
</dbReference>
<evidence type="ECO:0000256" key="5">
    <source>
        <dbReference type="ARBA" id="ARBA00048378"/>
    </source>
</evidence>
<organism evidence="10 11">
    <name type="scientific">Acropora cervicornis</name>
    <name type="common">Staghorn coral</name>
    <dbReference type="NCBI Taxonomy" id="6130"/>
    <lineage>
        <taxon>Eukaryota</taxon>
        <taxon>Metazoa</taxon>
        <taxon>Cnidaria</taxon>
        <taxon>Anthozoa</taxon>
        <taxon>Hexacorallia</taxon>
        <taxon>Scleractinia</taxon>
        <taxon>Astrocoeniina</taxon>
        <taxon>Acroporidae</taxon>
        <taxon>Acropora</taxon>
    </lineage>
</organism>
<evidence type="ECO:0000313" key="10">
    <source>
        <dbReference type="EMBL" id="KAK2561078.1"/>
    </source>
</evidence>
<accession>A0AAD9V4M2</accession>
<dbReference type="Pfam" id="PF02146">
    <property type="entry name" value="SIR2"/>
    <property type="match status" value="1"/>
</dbReference>
<evidence type="ECO:0000256" key="7">
    <source>
        <dbReference type="PROSITE-ProRule" id="PRU00236"/>
    </source>
</evidence>
<dbReference type="InterPro" id="IPR026590">
    <property type="entry name" value="Ssirtuin_cat_dom"/>
</dbReference>
<keyword evidence="4" id="KW-0520">NAD</keyword>
<evidence type="ECO:0000256" key="8">
    <source>
        <dbReference type="SAM" id="MobiDB-lite"/>
    </source>
</evidence>
<dbReference type="AlphaFoldDB" id="A0AAD9V4M2"/>
<dbReference type="PANTHER" id="PTHR11085:SF6">
    <property type="entry name" value="NAD-DEPENDENT PROTEIN DEACETYLASE SIRTUIN-2"/>
    <property type="match status" value="1"/>
</dbReference>
<evidence type="ECO:0000313" key="11">
    <source>
        <dbReference type="Proteomes" id="UP001249851"/>
    </source>
</evidence>
<keyword evidence="3 7" id="KW-0862">Zinc</keyword>
<evidence type="ECO:0000256" key="4">
    <source>
        <dbReference type="ARBA" id="ARBA00023027"/>
    </source>
</evidence>
<keyword evidence="1" id="KW-0808">Transferase</keyword>
<evidence type="ECO:0000256" key="1">
    <source>
        <dbReference type="ARBA" id="ARBA00022679"/>
    </source>
</evidence>
<dbReference type="InterPro" id="IPR003000">
    <property type="entry name" value="Sirtuin"/>
</dbReference>
<dbReference type="PANTHER" id="PTHR11085">
    <property type="entry name" value="NAD-DEPENDENT PROTEIN DEACYLASE SIRTUIN-5, MITOCHONDRIAL-RELATED"/>
    <property type="match status" value="1"/>
</dbReference>
<dbReference type="GO" id="GO:0046872">
    <property type="term" value="F:metal ion binding"/>
    <property type="evidence" value="ECO:0007669"/>
    <property type="project" value="UniProtKB-KW"/>
</dbReference>
<feature type="binding site" evidence="7">
    <location>
        <position position="233"/>
    </location>
    <ligand>
        <name>Zn(2+)</name>
        <dbReference type="ChEBI" id="CHEBI:29105"/>
    </ligand>
</feature>
<protein>
    <submittedName>
        <fullName evidence="10">NAD-dependent protein deacetylase Sirt2</fullName>
    </submittedName>
</protein>
<feature type="binding site" evidence="7">
    <location>
        <position position="236"/>
    </location>
    <ligand>
        <name>Zn(2+)</name>
        <dbReference type="ChEBI" id="CHEBI:29105"/>
    </ligand>
</feature>